<keyword evidence="2" id="KW-1185">Reference proteome</keyword>
<reference evidence="1" key="2">
    <citation type="submission" date="2020-09" db="EMBL/GenBank/DDBJ databases">
        <authorList>
            <person name="Sun Q."/>
            <person name="Ohkuma M."/>
        </authorList>
    </citation>
    <scope>NUCLEOTIDE SEQUENCE</scope>
    <source>
        <strain evidence="1">JCM 15325</strain>
    </source>
</reference>
<gene>
    <name evidence="1" type="ORF">GCM10007968_32150</name>
</gene>
<dbReference type="EMBL" id="BMOK01000024">
    <property type="protein sequence ID" value="GGL65709.1"/>
    <property type="molecule type" value="Genomic_DNA"/>
</dbReference>
<organism evidence="1 2">
    <name type="scientific">Sporolactobacillus putidus</name>
    <dbReference type="NCBI Taxonomy" id="492735"/>
    <lineage>
        <taxon>Bacteria</taxon>
        <taxon>Bacillati</taxon>
        <taxon>Bacillota</taxon>
        <taxon>Bacilli</taxon>
        <taxon>Bacillales</taxon>
        <taxon>Sporolactobacillaceae</taxon>
        <taxon>Sporolactobacillus</taxon>
    </lineage>
</organism>
<evidence type="ECO:0000313" key="2">
    <source>
        <dbReference type="Proteomes" id="UP000654670"/>
    </source>
</evidence>
<sequence length="49" mass="5743">MDTEEFIQELRRQFGIWGVETGSLTDEQIVEFHRDGVIRKEVSRHGPDV</sequence>
<evidence type="ECO:0000313" key="1">
    <source>
        <dbReference type="EMBL" id="GGL65709.1"/>
    </source>
</evidence>
<comment type="caution">
    <text evidence="1">The sequence shown here is derived from an EMBL/GenBank/DDBJ whole genome shotgun (WGS) entry which is preliminary data.</text>
</comment>
<accession>A0A917W5V8</accession>
<dbReference type="Proteomes" id="UP000654670">
    <property type="component" value="Unassembled WGS sequence"/>
</dbReference>
<protein>
    <submittedName>
        <fullName evidence="1">Uncharacterized protein</fullName>
    </submittedName>
</protein>
<reference evidence="1" key="1">
    <citation type="journal article" date="2014" name="Int. J. Syst. Evol. Microbiol.">
        <title>Complete genome sequence of Corynebacterium casei LMG S-19264T (=DSM 44701T), isolated from a smear-ripened cheese.</title>
        <authorList>
            <consortium name="US DOE Joint Genome Institute (JGI-PGF)"/>
            <person name="Walter F."/>
            <person name="Albersmeier A."/>
            <person name="Kalinowski J."/>
            <person name="Ruckert C."/>
        </authorList>
    </citation>
    <scope>NUCLEOTIDE SEQUENCE</scope>
    <source>
        <strain evidence="1">JCM 15325</strain>
    </source>
</reference>
<dbReference type="RefSeq" id="WP_188805241.1">
    <property type="nucleotide sequence ID" value="NZ_BMOK01000024.1"/>
</dbReference>
<proteinExistence type="predicted"/>
<dbReference type="AlphaFoldDB" id="A0A917W5V8"/>
<name>A0A917W5V8_9BACL</name>